<evidence type="ECO:0000313" key="3">
    <source>
        <dbReference type="Proteomes" id="UP000712600"/>
    </source>
</evidence>
<evidence type="ECO:0000313" key="2">
    <source>
        <dbReference type="EMBL" id="KAF3509369.1"/>
    </source>
</evidence>
<dbReference type="EMBL" id="QGKX02001521">
    <property type="protein sequence ID" value="KAF3509369.1"/>
    <property type="molecule type" value="Genomic_DNA"/>
</dbReference>
<protein>
    <submittedName>
        <fullName evidence="2">Uncharacterized protein</fullName>
    </submittedName>
</protein>
<sequence>MLLSRDSNESHRCACSQYPKEEIASSERKPVDGEENKHVLEKTDELMTETILDETSKHAESKQGEEKKTFPSEETKQVMHKTNEVVTETRPEGEKQSLQSTVNTPASDKPTRKHITPMAIDP</sequence>
<feature type="region of interest" description="Disordered" evidence="1">
    <location>
        <begin position="1"/>
        <end position="122"/>
    </location>
</feature>
<gene>
    <name evidence="2" type="ORF">F2Q69_00004840</name>
</gene>
<feature type="compositionally biased region" description="Polar residues" evidence="1">
    <location>
        <begin position="96"/>
        <end position="106"/>
    </location>
</feature>
<dbReference type="Proteomes" id="UP000712600">
    <property type="component" value="Unassembled WGS sequence"/>
</dbReference>
<organism evidence="2 3">
    <name type="scientific">Brassica cretica</name>
    <name type="common">Mustard</name>
    <dbReference type="NCBI Taxonomy" id="69181"/>
    <lineage>
        <taxon>Eukaryota</taxon>
        <taxon>Viridiplantae</taxon>
        <taxon>Streptophyta</taxon>
        <taxon>Embryophyta</taxon>
        <taxon>Tracheophyta</taxon>
        <taxon>Spermatophyta</taxon>
        <taxon>Magnoliopsida</taxon>
        <taxon>eudicotyledons</taxon>
        <taxon>Gunneridae</taxon>
        <taxon>Pentapetalae</taxon>
        <taxon>rosids</taxon>
        <taxon>malvids</taxon>
        <taxon>Brassicales</taxon>
        <taxon>Brassicaceae</taxon>
        <taxon>Brassiceae</taxon>
        <taxon>Brassica</taxon>
    </lineage>
</organism>
<name>A0A8S9P132_BRACR</name>
<dbReference type="AlphaFoldDB" id="A0A8S9P132"/>
<feature type="compositionally biased region" description="Basic and acidic residues" evidence="1">
    <location>
        <begin position="54"/>
        <end position="95"/>
    </location>
</feature>
<accession>A0A8S9P132</accession>
<feature type="compositionally biased region" description="Basic and acidic residues" evidence="1">
    <location>
        <begin position="1"/>
        <end position="12"/>
    </location>
</feature>
<proteinExistence type="predicted"/>
<comment type="caution">
    <text evidence="2">The sequence shown here is derived from an EMBL/GenBank/DDBJ whole genome shotgun (WGS) entry which is preliminary data.</text>
</comment>
<evidence type="ECO:0000256" key="1">
    <source>
        <dbReference type="SAM" id="MobiDB-lite"/>
    </source>
</evidence>
<feature type="compositionally biased region" description="Basic and acidic residues" evidence="1">
    <location>
        <begin position="19"/>
        <end position="45"/>
    </location>
</feature>
<reference evidence="2" key="1">
    <citation type="submission" date="2019-12" db="EMBL/GenBank/DDBJ databases">
        <title>Genome sequencing and annotation of Brassica cretica.</title>
        <authorList>
            <person name="Studholme D.J."/>
            <person name="Sarris P."/>
        </authorList>
    </citation>
    <scope>NUCLEOTIDE SEQUENCE</scope>
    <source>
        <strain evidence="2">PFS-109/04</strain>
        <tissue evidence="2">Leaf</tissue>
    </source>
</reference>